<keyword evidence="5 7" id="KW-0472">Membrane</keyword>
<dbReference type="Proteomes" id="UP000533637">
    <property type="component" value="Unassembled WGS sequence"/>
</dbReference>
<dbReference type="Gene3D" id="2.40.170.20">
    <property type="entry name" value="TonB-dependent receptor, beta-barrel domain"/>
    <property type="match status" value="1"/>
</dbReference>
<keyword evidence="3 7" id="KW-1134">Transmembrane beta strand</keyword>
<evidence type="ECO:0000256" key="1">
    <source>
        <dbReference type="ARBA" id="ARBA00004571"/>
    </source>
</evidence>
<evidence type="ECO:0000256" key="7">
    <source>
        <dbReference type="PROSITE-ProRule" id="PRU01360"/>
    </source>
</evidence>
<dbReference type="Gene3D" id="2.170.130.10">
    <property type="entry name" value="TonB-dependent receptor, plug domain"/>
    <property type="match status" value="1"/>
</dbReference>
<dbReference type="SUPFAM" id="SSF56935">
    <property type="entry name" value="Porins"/>
    <property type="match status" value="1"/>
</dbReference>
<evidence type="ECO:0000256" key="8">
    <source>
        <dbReference type="SAM" id="SignalP"/>
    </source>
</evidence>
<feature type="signal peptide" evidence="8">
    <location>
        <begin position="1"/>
        <end position="25"/>
    </location>
</feature>
<keyword evidence="8" id="KW-0732">Signal</keyword>
<evidence type="ECO:0000256" key="5">
    <source>
        <dbReference type="ARBA" id="ARBA00023136"/>
    </source>
</evidence>
<evidence type="ECO:0000313" key="11">
    <source>
        <dbReference type="Proteomes" id="UP000533637"/>
    </source>
</evidence>
<evidence type="ECO:0000256" key="6">
    <source>
        <dbReference type="ARBA" id="ARBA00023237"/>
    </source>
</evidence>
<proteinExistence type="inferred from homology"/>
<evidence type="ECO:0000256" key="3">
    <source>
        <dbReference type="ARBA" id="ARBA00022452"/>
    </source>
</evidence>
<comment type="similarity">
    <text evidence="7">Belongs to the TonB-dependent receptor family.</text>
</comment>
<dbReference type="InterPro" id="IPR012910">
    <property type="entry name" value="Plug_dom"/>
</dbReference>
<dbReference type="Pfam" id="PF07715">
    <property type="entry name" value="Plug"/>
    <property type="match status" value="1"/>
</dbReference>
<dbReference type="InterPro" id="IPR037066">
    <property type="entry name" value="Plug_dom_sf"/>
</dbReference>
<dbReference type="InterPro" id="IPR023996">
    <property type="entry name" value="TonB-dep_OMP_SusC/RagA"/>
</dbReference>
<keyword evidence="2 7" id="KW-0813">Transport</keyword>
<feature type="chain" id="PRO_5046146644" evidence="8">
    <location>
        <begin position="26"/>
        <end position="1135"/>
    </location>
</feature>
<dbReference type="NCBIfam" id="TIGR04057">
    <property type="entry name" value="SusC_RagA_signa"/>
    <property type="match status" value="1"/>
</dbReference>
<dbReference type="InterPro" id="IPR008969">
    <property type="entry name" value="CarboxyPept-like_regulatory"/>
</dbReference>
<dbReference type="RefSeq" id="WP_122373507.1">
    <property type="nucleotide sequence ID" value="NZ_BMPB01000004.1"/>
</dbReference>
<dbReference type="Pfam" id="PF13715">
    <property type="entry name" value="CarbopepD_reg_2"/>
    <property type="match status" value="1"/>
</dbReference>
<organism evidence="10 11">
    <name type="scientific">Parabacteroides faecis</name>
    <dbReference type="NCBI Taxonomy" id="1217282"/>
    <lineage>
        <taxon>Bacteria</taxon>
        <taxon>Pseudomonadati</taxon>
        <taxon>Bacteroidota</taxon>
        <taxon>Bacteroidia</taxon>
        <taxon>Bacteroidales</taxon>
        <taxon>Tannerellaceae</taxon>
        <taxon>Parabacteroides</taxon>
    </lineage>
</organism>
<feature type="domain" description="TonB-dependent receptor plug" evidence="9">
    <location>
        <begin position="133"/>
        <end position="256"/>
    </location>
</feature>
<dbReference type="PROSITE" id="PS52016">
    <property type="entry name" value="TONB_DEPENDENT_REC_3"/>
    <property type="match status" value="1"/>
</dbReference>
<keyword evidence="11" id="KW-1185">Reference proteome</keyword>
<dbReference type="Gene3D" id="2.60.40.1120">
    <property type="entry name" value="Carboxypeptidase-like, regulatory domain"/>
    <property type="match status" value="1"/>
</dbReference>
<dbReference type="InterPro" id="IPR036942">
    <property type="entry name" value="Beta-barrel_TonB_sf"/>
</dbReference>
<evidence type="ECO:0000256" key="2">
    <source>
        <dbReference type="ARBA" id="ARBA00022448"/>
    </source>
</evidence>
<dbReference type="SUPFAM" id="SSF49464">
    <property type="entry name" value="Carboxypeptidase regulatory domain-like"/>
    <property type="match status" value="1"/>
</dbReference>
<evidence type="ECO:0000259" key="9">
    <source>
        <dbReference type="Pfam" id="PF07715"/>
    </source>
</evidence>
<protein>
    <submittedName>
        <fullName evidence="10">TonB-linked SusC/RagA family outer membrane protein</fullName>
    </submittedName>
</protein>
<comment type="caution">
    <text evidence="10">The sequence shown here is derived from an EMBL/GenBank/DDBJ whole genome shotgun (WGS) entry which is preliminary data.</text>
</comment>
<dbReference type="InterPro" id="IPR039426">
    <property type="entry name" value="TonB-dep_rcpt-like"/>
</dbReference>
<name>A0ABR6KGX8_9BACT</name>
<evidence type="ECO:0000256" key="4">
    <source>
        <dbReference type="ARBA" id="ARBA00022692"/>
    </source>
</evidence>
<keyword evidence="4 7" id="KW-0812">Transmembrane</keyword>
<keyword evidence="6 7" id="KW-0998">Cell outer membrane</keyword>
<evidence type="ECO:0000313" key="10">
    <source>
        <dbReference type="EMBL" id="MBB4620748.1"/>
    </source>
</evidence>
<dbReference type="EMBL" id="JACHOC010000001">
    <property type="protein sequence ID" value="MBB4620748.1"/>
    <property type="molecule type" value="Genomic_DNA"/>
</dbReference>
<sequence>MLKHFKQVSLLLAAGAMALPASVYADLAPEKLETAISQQNGKVTGVVEDDFGPVAGASVVIKGTTNGNITDMDGNFILEGVKNGDVIQISFIGYATQEIAYTGQASLNIKLVEDTQKLDEVVVTAMGIKKDAKKLGYAVSTIEAGELVKTGTPDFATSLYGKASGVRINAAPGGGTSSVSISVRGLSSISGSTQPLIVMDGVPIHNGDANNKDYWSQQRVESNGLVDINPADIENISILKGAAASALYGSEAANGVVMITTKSGKGASGLGVDFSANVSFDKVAYMPNIQKEFGPGYDNSLLDTRGNDFEKATGFQNTRTDRNGNPVTSLRNTYYSWGPKYDNTSQLYNWDGTIRTYSPIDHNQWNDLFQTGINQTYNLAVTNGTEKGNMRFSYTYTDVTPTQLNSHNNKHNFSLTGSQNILKGIKLDYSANYMRQYVKNRTYRIDQLMSSYNGMFTGYDDIASLKNRIVTSQGYMNRAYTSEYAATFLDEAWEYDPSFSYIGDRYLWNIYGKEQYENNNRFIASVSPSWEIIPGLTARGRLSTDLTFDEEENKNHTEYPNALATAGNYTGSYSLKNDKYEIYYGDIMLMFDRTFAEKYNITANVGWSGRQERQMMTSVTTRGGLSVENWFHLNASALSPATPSMTKMSLLKTAYFATASFGYDSWAYLEGTIRQEKTSTLAPGNNSFFYPSVNGSVIYTSLLKDKNPSWYDYGKIRVSYGIVGNAPIVYKATTGYKQDAADSYIYNQISLSELGNNELQPEKKYEFELGWENKFLQNRLGFELSFYHNKIKDQILNTSTAASSGGTSIWMNVGELKNQGLEMSIYGTPIQTKDWTWDIRANWAWNRNKVVKLTDGVDRLEHTTIDNGAAVLESHVGEAMGDWYVYKTVTDENGNKIVDENGLYKVDYTQRVKAGNAMPKLVGGLSTSVSYKNWYLDASIDFRIGGDVMNKPYQYMSEIGTLEHTLQGRDASHGGLSWYADGNVLSDPSIRHLTDQAAGSTVNGCTVYDNGVILPGVKEDGTPNDIIATAGETFYNQYGWGYSGNVTYENAIQENTYFKLRELSIGYSLPKELVAKFGCKNLMVSVYGRNLFYFYKSLKEMDPESTDGTNWVNQSYISGSTATTRSFGFSLRASF</sequence>
<dbReference type="InterPro" id="IPR023997">
    <property type="entry name" value="TonB-dep_OMP_SusC/RagA_CS"/>
</dbReference>
<gene>
    <name evidence="10" type="ORF">GGQ57_000622</name>
</gene>
<reference evidence="10 11" key="1">
    <citation type="submission" date="2020-08" db="EMBL/GenBank/DDBJ databases">
        <title>Genomic Encyclopedia of Type Strains, Phase IV (KMG-IV): sequencing the most valuable type-strain genomes for metagenomic binning, comparative biology and taxonomic classification.</title>
        <authorList>
            <person name="Goeker M."/>
        </authorList>
    </citation>
    <scope>NUCLEOTIDE SEQUENCE [LARGE SCALE GENOMIC DNA]</scope>
    <source>
        <strain evidence="10 11">DSM 102983</strain>
    </source>
</reference>
<accession>A0ABR6KGX8</accession>
<comment type="subcellular location">
    <subcellularLocation>
        <location evidence="1 7">Cell outer membrane</location>
        <topology evidence="1 7">Multi-pass membrane protein</topology>
    </subcellularLocation>
</comment>
<dbReference type="NCBIfam" id="TIGR04056">
    <property type="entry name" value="OMP_RagA_SusC"/>
    <property type="match status" value="1"/>
</dbReference>